<evidence type="ECO:0000256" key="1">
    <source>
        <dbReference type="SAM" id="Phobius"/>
    </source>
</evidence>
<evidence type="ECO:0000313" key="2">
    <source>
        <dbReference type="EMBL" id="ASM71889.1"/>
    </source>
</evidence>
<gene>
    <name evidence="2" type="ORF">SULPSESMR1_01063</name>
</gene>
<dbReference type="Proteomes" id="UP000199754">
    <property type="component" value="Chromosome"/>
</dbReference>
<evidence type="ECO:0000313" key="3">
    <source>
        <dbReference type="Proteomes" id="UP000199754"/>
    </source>
</evidence>
<accession>A0A221JYS7</accession>
<keyword evidence="1" id="KW-0812">Transmembrane</keyword>
<keyword evidence="3" id="KW-1185">Reference proteome</keyword>
<dbReference type="OrthoDB" id="7719707at2"/>
<protein>
    <submittedName>
        <fullName evidence="2">Uncharacterized protein</fullName>
    </submittedName>
</protein>
<feature type="transmembrane region" description="Helical" evidence="1">
    <location>
        <begin position="328"/>
        <end position="348"/>
    </location>
</feature>
<proteinExistence type="predicted"/>
<sequence length="391" mass="42564">MADTLPMHTDVPATAHALGVQTQRPDFAEVGVCVNAAIRDTGMTLTEIADQPQGHVLFSHPRVHLSIVTHRRKLPRTTITGALASPFAKARTPDYDRLFDGHTRYITLDVGHGPAPDDLTNAPLPLVLRLQVLKAALDALIDTVPLTLVHWLQSDMVFVPSEMEIWKDRDLPFALVIQPLPLPAPPDLDGASRLGMVAACSEHLLGKTLYLDPMPRDQATGFRQLVSILNEHHEGRIRLEHGDSLELTDGTVLYVRHEKPTSADRPGRIHVGPTPPQERVALATDAAGFGDRVARLKGIAHRPDKMIIDIQDKVDAEARPRKSRAAQLAFSLLVRGVVLPALLLVLYYQFFAAHAPAKVTGVLPSAEVVHQSALSGGTYPEQSSVQGTAQP</sequence>
<dbReference type="AlphaFoldDB" id="A0A221JYS7"/>
<reference evidence="2 3" key="1">
    <citation type="submission" date="2017-07" db="EMBL/GenBank/DDBJ databases">
        <title>Genome Sequence of Sulfitobacter pseudonitzschiae Strain SMR1 Isolated from a culture of the Diatom Skeletonema marinoi.</title>
        <authorList>
            <person name="Topel M."/>
            <person name="Pinder M.I.M."/>
            <person name="Johansson O.N."/>
            <person name="Kourtchenko O."/>
            <person name="Godhe A."/>
            <person name="Clarke A.K."/>
        </authorList>
    </citation>
    <scope>NUCLEOTIDE SEQUENCE [LARGE SCALE GENOMIC DNA]</scope>
    <source>
        <strain evidence="2 3">SMR1</strain>
    </source>
</reference>
<dbReference type="EMBL" id="CP022415">
    <property type="protein sequence ID" value="ASM71889.1"/>
    <property type="molecule type" value="Genomic_DNA"/>
</dbReference>
<organism evidence="2 3">
    <name type="scientific">Pseudosulfitobacter pseudonitzschiae</name>
    <dbReference type="NCBI Taxonomy" id="1402135"/>
    <lineage>
        <taxon>Bacteria</taxon>
        <taxon>Pseudomonadati</taxon>
        <taxon>Pseudomonadota</taxon>
        <taxon>Alphaproteobacteria</taxon>
        <taxon>Rhodobacterales</taxon>
        <taxon>Roseobacteraceae</taxon>
        <taxon>Pseudosulfitobacter</taxon>
    </lineage>
</organism>
<keyword evidence="1" id="KW-0472">Membrane</keyword>
<dbReference type="RefSeq" id="WP_089419871.1">
    <property type="nucleotide sequence ID" value="NZ_CP022415.1"/>
</dbReference>
<name>A0A221JYS7_9RHOB</name>
<dbReference type="KEGG" id="spse:SULPSESMR1_01063"/>
<keyword evidence="1" id="KW-1133">Transmembrane helix</keyword>